<feature type="signal peptide" evidence="2">
    <location>
        <begin position="1"/>
        <end position="33"/>
    </location>
</feature>
<sequence>MSTRTSRRKCVTVALATLLAAVGVSAPVAPASAAPAAWVQVWNDEFNGPNGAGVDRGKWNFDIGNAQANGWGNNELQYYTDRTSNAATDGAGNLVITARRETHGQCWNGRACDYTSARLLTKGKFERAYGRFEARMKLPYGQGIWPAFWMLGNNFPGTRWPDCGEIDIMENIGREPNTVHGTLHGPGYSGSGGIGASKASPDGRPYSQNFHTFAIEWSPTDIKWFVDGQQFQRRTPADLGGRRWVFDHPFFMILNLAVGGNWPGNPDGSTVFPQRLSVDYVRVFEWR</sequence>
<dbReference type="PANTHER" id="PTHR10963:SF55">
    <property type="entry name" value="GLYCOSIDE HYDROLASE FAMILY 16 PROTEIN"/>
    <property type="match status" value="1"/>
</dbReference>
<dbReference type="PANTHER" id="PTHR10963">
    <property type="entry name" value="GLYCOSYL HYDROLASE-RELATED"/>
    <property type="match status" value="1"/>
</dbReference>
<dbReference type="Proteomes" id="UP000533598">
    <property type="component" value="Unassembled WGS sequence"/>
</dbReference>
<protein>
    <submittedName>
        <fullName evidence="4">Beta-glucanase (GH16 family)</fullName>
    </submittedName>
</protein>
<gene>
    <name evidence="4" type="ORF">HNR67_003872</name>
</gene>
<feature type="chain" id="PRO_5030584179" evidence="2">
    <location>
        <begin position="34"/>
        <end position="287"/>
    </location>
</feature>
<dbReference type="PROSITE" id="PS51318">
    <property type="entry name" value="TAT"/>
    <property type="match status" value="1"/>
</dbReference>
<dbReference type="GO" id="GO:0004553">
    <property type="term" value="F:hydrolase activity, hydrolyzing O-glycosyl compounds"/>
    <property type="evidence" value="ECO:0007669"/>
    <property type="project" value="InterPro"/>
</dbReference>
<dbReference type="InterPro" id="IPR050546">
    <property type="entry name" value="Glycosyl_Hydrlase_16"/>
</dbReference>
<reference evidence="4 5" key="1">
    <citation type="submission" date="2020-08" db="EMBL/GenBank/DDBJ databases">
        <title>Sequencing the genomes of 1000 actinobacteria strains.</title>
        <authorList>
            <person name="Klenk H.-P."/>
        </authorList>
    </citation>
    <scope>NUCLEOTIDE SEQUENCE [LARGE SCALE GENOMIC DNA]</scope>
    <source>
        <strain evidence="4 5">DSM 44230</strain>
    </source>
</reference>
<proteinExistence type="inferred from homology"/>
<name>A0A7W7FWB9_9PSEU</name>
<evidence type="ECO:0000313" key="4">
    <source>
        <dbReference type="EMBL" id="MBB4677754.1"/>
    </source>
</evidence>
<accession>A0A7W7FWB9</accession>
<evidence type="ECO:0000256" key="2">
    <source>
        <dbReference type="SAM" id="SignalP"/>
    </source>
</evidence>
<dbReference type="AlphaFoldDB" id="A0A7W7FWB9"/>
<dbReference type="InterPro" id="IPR013320">
    <property type="entry name" value="ConA-like_dom_sf"/>
</dbReference>
<keyword evidence="2" id="KW-0732">Signal</keyword>
<dbReference type="InterPro" id="IPR006311">
    <property type="entry name" value="TAT_signal"/>
</dbReference>
<feature type="domain" description="GH16" evidence="3">
    <location>
        <begin position="29"/>
        <end position="287"/>
    </location>
</feature>
<dbReference type="GO" id="GO:0005975">
    <property type="term" value="P:carbohydrate metabolic process"/>
    <property type="evidence" value="ECO:0007669"/>
    <property type="project" value="InterPro"/>
</dbReference>
<evidence type="ECO:0000259" key="3">
    <source>
        <dbReference type="PROSITE" id="PS51762"/>
    </source>
</evidence>
<dbReference type="RefSeq" id="WP_185003664.1">
    <property type="nucleotide sequence ID" value="NZ_BAAAUI010000002.1"/>
</dbReference>
<organism evidence="4 5">
    <name type="scientific">Crossiella cryophila</name>
    <dbReference type="NCBI Taxonomy" id="43355"/>
    <lineage>
        <taxon>Bacteria</taxon>
        <taxon>Bacillati</taxon>
        <taxon>Actinomycetota</taxon>
        <taxon>Actinomycetes</taxon>
        <taxon>Pseudonocardiales</taxon>
        <taxon>Pseudonocardiaceae</taxon>
        <taxon>Crossiella</taxon>
    </lineage>
</organism>
<evidence type="ECO:0000313" key="5">
    <source>
        <dbReference type="Proteomes" id="UP000533598"/>
    </source>
</evidence>
<dbReference type="Pfam" id="PF00722">
    <property type="entry name" value="Glyco_hydro_16"/>
    <property type="match status" value="1"/>
</dbReference>
<dbReference type="SUPFAM" id="SSF49899">
    <property type="entry name" value="Concanavalin A-like lectins/glucanases"/>
    <property type="match status" value="1"/>
</dbReference>
<keyword evidence="5" id="KW-1185">Reference proteome</keyword>
<comment type="caution">
    <text evidence="4">The sequence shown here is derived from an EMBL/GenBank/DDBJ whole genome shotgun (WGS) entry which is preliminary data.</text>
</comment>
<comment type="similarity">
    <text evidence="1">Belongs to the glycosyl hydrolase 16 family.</text>
</comment>
<dbReference type="InterPro" id="IPR000757">
    <property type="entry name" value="Beta-glucanase-like"/>
</dbReference>
<dbReference type="PROSITE" id="PS51762">
    <property type="entry name" value="GH16_2"/>
    <property type="match status" value="1"/>
</dbReference>
<evidence type="ECO:0000256" key="1">
    <source>
        <dbReference type="ARBA" id="ARBA00006865"/>
    </source>
</evidence>
<dbReference type="Gene3D" id="2.60.120.200">
    <property type="match status" value="1"/>
</dbReference>
<dbReference type="CDD" id="cd08023">
    <property type="entry name" value="GH16_laminarinase_like"/>
    <property type="match status" value="1"/>
</dbReference>
<dbReference type="EMBL" id="JACHMH010000001">
    <property type="protein sequence ID" value="MBB4677754.1"/>
    <property type="molecule type" value="Genomic_DNA"/>
</dbReference>